<evidence type="ECO:0000259" key="2">
    <source>
        <dbReference type="Pfam" id="PF00582"/>
    </source>
</evidence>
<name>A0ABP9EJH5_9PSEU</name>
<accession>A0ABP9EJH5</accession>
<gene>
    <name evidence="3" type="ORF">GCM10023203_34830</name>
</gene>
<proteinExistence type="inferred from homology"/>
<evidence type="ECO:0000313" key="4">
    <source>
        <dbReference type="Proteomes" id="UP001500457"/>
    </source>
</evidence>
<dbReference type="InterPro" id="IPR014729">
    <property type="entry name" value="Rossmann-like_a/b/a_fold"/>
</dbReference>
<dbReference type="PANTHER" id="PTHR46268">
    <property type="entry name" value="STRESS RESPONSE PROTEIN NHAX"/>
    <property type="match status" value="1"/>
</dbReference>
<dbReference type="PANTHER" id="PTHR46268:SF6">
    <property type="entry name" value="UNIVERSAL STRESS PROTEIN UP12"/>
    <property type="match status" value="1"/>
</dbReference>
<comment type="similarity">
    <text evidence="1">Belongs to the universal stress protein A family.</text>
</comment>
<reference evidence="4" key="1">
    <citation type="journal article" date="2019" name="Int. J. Syst. Evol. Microbiol.">
        <title>The Global Catalogue of Microorganisms (GCM) 10K type strain sequencing project: providing services to taxonomists for standard genome sequencing and annotation.</title>
        <authorList>
            <consortium name="The Broad Institute Genomics Platform"/>
            <consortium name="The Broad Institute Genome Sequencing Center for Infectious Disease"/>
            <person name="Wu L."/>
            <person name="Ma J."/>
        </authorList>
    </citation>
    <scope>NUCLEOTIDE SEQUENCE [LARGE SCALE GENOMIC DNA]</scope>
    <source>
        <strain evidence="4">JCM 17983</strain>
    </source>
</reference>
<protein>
    <submittedName>
        <fullName evidence="3">Universal stress protein</fullName>
    </submittedName>
</protein>
<dbReference type="RefSeq" id="WP_274231788.1">
    <property type="nucleotide sequence ID" value="NZ_BAABHQ010000009.1"/>
</dbReference>
<sequence>MSEAGSGTRNDDRGGGRGGAVVVGVSIEGHGETAVRWAAAEARDRGVPLRLVLGLVIPRGGHGGLVGVDVATGLRSLARRELREMREAAQAVAPGIAVSEDVVESDPVGVLRAQARSASLLVVGNDGLPRLLDLALRGIARGLVGHVDVPVVVVPQGCDPRVRDRADGAAAVVVGDDGSPGSRAAVRFAAARASTRGAPLVLVRAGRDARLLSEDVPALGPDRPPSVRVVLAEERADRVLADQARDAELVVLGSGEHGWRHHHHPTRPGLVLHASCPVVVVPPPPPDAATPAASRVSQEVTS</sequence>
<dbReference type="EMBL" id="BAABHQ010000009">
    <property type="protein sequence ID" value="GAA4880807.1"/>
    <property type="molecule type" value="Genomic_DNA"/>
</dbReference>
<evidence type="ECO:0000256" key="1">
    <source>
        <dbReference type="ARBA" id="ARBA00008791"/>
    </source>
</evidence>
<feature type="domain" description="UspA" evidence="2">
    <location>
        <begin position="21"/>
        <end position="155"/>
    </location>
</feature>
<dbReference type="Proteomes" id="UP001500457">
    <property type="component" value="Unassembled WGS sequence"/>
</dbReference>
<dbReference type="SUPFAM" id="SSF52402">
    <property type="entry name" value="Adenine nucleotide alpha hydrolases-like"/>
    <property type="match status" value="2"/>
</dbReference>
<organism evidence="3 4">
    <name type="scientific">Actinomycetospora straminea</name>
    <dbReference type="NCBI Taxonomy" id="663607"/>
    <lineage>
        <taxon>Bacteria</taxon>
        <taxon>Bacillati</taxon>
        <taxon>Actinomycetota</taxon>
        <taxon>Actinomycetes</taxon>
        <taxon>Pseudonocardiales</taxon>
        <taxon>Pseudonocardiaceae</taxon>
        <taxon>Actinomycetospora</taxon>
    </lineage>
</organism>
<evidence type="ECO:0000313" key="3">
    <source>
        <dbReference type="EMBL" id="GAA4880807.1"/>
    </source>
</evidence>
<keyword evidence="4" id="KW-1185">Reference proteome</keyword>
<comment type="caution">
    <text evidence="3">The sequence shown here is derived from an EMBL/GenBank/DDBJ whole genome shotgun (WGS) entry which is preliminary data.</text>
</comment>
<dbReference type="Pfam" id="PF00582">
    <property type="entry name" value="Usp"/>
    <property type="match status" value="1"/>
</dbReference>
<dbReference type="InterPro" id="IPR006016">
    <property type="entry name" value="UspA"/>
</dbReference>
<dbReference type="Gene3D" id="3.40.50.620">
    <property type="entry name" value="HUPs"/>
    <property type="match status" value="3"/>
</dbReference>